<sequence>MVADAVHELPSSIIVHPTRGQLHHTNPLVPVGWQHPQIASSSCTNKAFGLDDFHDSLLETILSFMDAETILLTGQTCKRLHALCEREELWAALVNTRFGHRPNRTIVSSEKHQKQKRNGETLEEEKRFCIVKRLSWKMVYKKHREVLFALFRGNSNGRVQQFGGDFFINHANELALPPSNSSSANAVMMMA</sequence>
<organism evidence="2 3">
    <name type="scientific">Bathycoccus prasinos</name>
    <dbReference type="NCBI Taxonomy" id="41875"/>
    <lineage>
        <taxon>Eukaryota</taxon>
        <taxon>Viridiplantae</taxon>
        <taxon>Chlorophyta</taxon>
        <taxon>Mamiellophyceae</taxon>
        <taxon>Mamiellales</taxon>
        <taxon>Bathycoccaceae</taxon>
        <taxon>Bathycoccus</taxon>
    </lineage>
</organism>
<dbReference type="SUPFAM" id="SSF81383">
    <property type="entry name" value="F-box domain"/>
    <property type="match status" value="1"/>
</dbReference>
<dbReference type="InterPro" id="IPR001810">
    <property type="entry name" value="F-box_dom"/>
</dbReference>
<dbReference type="PROSITE" id="PS50181">
    <property type="entry name" value="FBOX"/>
    <property type="match status" value="1"/>
</dbReference>
<evidence type="ECO:0000259" key="1">
    <source>
        <dbReference type="PROSITE" id="PS50181"/>
    </source>
</evidence>
<dbReference type="InterPro" id="IPR036047">
    <property type="entry name" value="F-box-like_dom_sf"/>
</dbReference>
<dbReference type="KEGG" id="bpg:Bathy03g02910"/>
<dbReference type="AlphaFoldDB" id="K8EBY0"/>
<reference evidence="2 3" key="1">
    <citation type="submission" date="2011-10" db="EMBL/GenBank/DDBJ databases">
        <authorList>
            <person name="Genoscope - CEA"/>
        </authorList>
    </citation>
    <scope>NUCLEOTIDE SEQUENCE [LARGE SCALE GENOMIC DNA]</scope>
    <source>
        <strain evidence="2 3">RCC 1105</strain>
    </source>
</reference>
<dbReference type="Pfam" id="PF12937">
    <property type="entry name" value="F-box-like"/>
    <property type="match status" value="1"/>
</dbReference>
<dbReference type="EMBL" id="FO082276">
    <property type="protein sequence ID" value="CCO15384.1"/>
    <property type="molecule type" value="Genomic_DNA"/>
</dbReference>
<gene>
    <name evidence="2" type="ORF">Bathy03g02910</name>
</gene>
<accession>K8EBY0</accession>
<dbReference type="RefSeq" id="XP_007513947.1">
    <property type="nucleotide sequence ID" value="XM_007513885.1"/>
</dbReference>
<dbReference type="GeneID" id="19016828"/>
<keyword evidence="3" id="KW-1185">Reference proteome</keyword>
<evidence type="ECO:0000313" key="3">
    <source>
        <dbReference type="Proteomes" id="UP000198341"/>
    </source>
</evidence>
<proteinExistence type="predicted"/>
<evidence type="ECO:0000313" key="2">
    <source>
        <dbReference type="EMBL" id="CCO15384.1"/>
    </source>
</evidence>
<dbReference type="Proteomes" id="UP000198341">
    <property type="component" value="Chromosome 3"/>
</dbReference>
<name>K8EBY0_9CHLO</name>
<dbReference type="Gene3D" id="1.20.1280.50">
    <property type="match status" value="1"/>
</dbReference>
<protein>
    <recommendedName>
        <fullName evidence="1">F-box domain-containing protein</fullName>
    </recommendedName>
</protein>
<feature type="domain" description="F-box" evidence="1">
    <location>
        <begin position="47"/>
        <end position="93"/>
    </location>
</feature>